<evidence type="ECO:0000256" key="1">
    <source>
        <dbReference type="ARBA" id="ARBA00004903"/>
    </source>
</evidence>
<keyword evidence="4 8" id="KW-0554">One-carbon metabolism</keyword>
<keyword evidence="12" id="KW-1185">Reference proteome</keyword>
<comment type="pathway">
    <text evidence="1 8">Cofactor biosynthesis; tetrahydrofolate biosynthesis; 5,6,7,8-tetrahydrofolate from 7,8-dihydrofolate: step 1/1.</text>
</comment>
<dbReference type="GO" id="GO:0070401">
    <property type="term" value="F:NADP+ binding"/>
    <property type="evidence" value="ECO:0007669"/>
    <property type="project" value="UniProtKB-ARBA"/>
</dbReference>
<dbReference type="InterPro" id="IPR012259">
    <property type="entry name" value="DHFR"/>
</dbReference>
<evidence type="ECO:0000256" key="2">
    <source>
        <dbReference type="ARBA" id="ARBA00009539"/>
    </source>
</evidence>
<reference evidence="12" key="1">
    <citation type="submission" date="2016-10" db="EMBL/GenBank/DDBJ databases">
        <authorList>
            <person name="Varghese N."/>
            <person name="Submissions S."/>
        </authorList>
    </citation>
    <scope>NUCLEOTIDE SEQUENCE [LARGE SCALE GENOMIC DNA]</scope>
    <source>
        <strain evidence="12">CGMCC 1.3431</strain>
    </source>
</reference>
<evidence type="ECO:0000256" key="8">
    <source>
        <dbReference type="PIRNR" id="PIRNR000194"/>
    </source>
</evidence>
<comment type="similarity">
    <text evidence="2 8 9">Belongs to the dihydrofolate reductase family.</text>
</comment>
<dbReference type="PIRSF" id="PIRSF000194">
    <property type="entry name" value="DHFR"/>
    <property type="match status" value="1"/>
</dbReference>
<gene>
    <name evidence="11" type="ORF">SAMN02927928_1532</name>
</gene>
<name>A0A1G4QW41_9CAUL</name>
<dbReference type="GO" id="GO:0006730">
    <property type="term" value="P:one-carbon metabolic process"/>
    <property type="evidence" value="ECO:0007669"/>
    <property type="project" value="UniProtKB-KW"/>
</dbReference>
<dbReference type="InterPro" id="IPR024072">
    <property type="entry name" value="DHFR-like_dom_sf"/>
</dbReference>
<dbReference type="PANTHER" id="PTHR48069:SF3">
    <property type="entry name" value="DIHYDROFOLATE REDUCTASE"/>
    <property type="match status" value="1"/>
</dbReference>
<sequence>MIGKVILALVVAMSDNGVIGRDGGLPWHLRSDLKRFKEITQFKPIIMGSTTWDSLPKKPLPGRLNIVLSRDPRMEAEGGIICTSLMEALDIAREHAADDGADEICVIGGANVYEQTLPKADRLYVSHVHADVEGDAHFPPIDPAVWQVTSEESFSKTENDDHDFTLRVYDRVKK</sequence>
<dbReference type="EMBL" id="FMTS01000001">
    <property type="protein sequence ID" value="SCW48219.1"/>
    <property type="molecule type" value="Genomic_DNA"/>
</dbReference>
<dbReference type="RefSeq" id="WP_415499573.1">
    <property type="nucleotide sequence ID" value="NZ_CBCRYE010000001.1"/>
</dbReference>
<dbReference type="InterPro" id="IPR001796">
    <property type="entry name" value="DHFR_dom"/>
</dbReference>
<dbReference type="GO" id="GO:0046452">
    <property type="term" value="P:dihydrofolate metabolic process"/>
    <property type="evidence" value="ECO:0007669"/>
    <property type="project" value="TreeGrafter"/>
</dbReference>
<evidence type="ECO:0000256" key="6">
    <source>
        <dbReference type="ARBA" id="ARBA00023002"/>
    </source>
</evidence>
<dbReference type="CDD" id="cd00209">
    <property type="entry name" value="DHFR"/>
    <property type="match status" value="1"/>
</dbReference>
<dbReference type="UniPathway" id="UPA00077">
    <property type="reaction ID" value="UER00158"/>
</dbReference>
<evidence type="ECO:0000313" key="11">
    <source>
        <dbReference type="EMBL" id="SCW48219.1"/>
    </source>
</evidence>
<evidence type="ECO:0000256" key="4">
    <source>
        <dbReference type="ARBA" id="ARBA00022563"/>
    </source>
</evidence>
<keyword evidence="6 8" id="KW-0560">Oxidoreductase</keyword>
<dbReference type="SUPFAM" id="SSF53597">
    <property type="entry name" value="Dihydrofolate reductase-like"/>
    <property type="match status" value="1"/>
</dbReference>
<dbReference type="GO" id="GO:0005829">
    <property type="term" value="C:cytosol"/>
    <property type="evidence" value="ECO:0007669"/>
    <property type="project" value="TreeGrafter"/>
</dbReference>
<keyword evidence="5 8" id="KW-0521">NADP</keyword>
<dbReference type="InterPro" id="IPR017925">
    <property type="entry name" value="DHFR_CS"/>
</dbReference>
<evidence type="ECO:0000313" key="12">
    <source>
        <dbReference type="Proteomes" id="UP000199150"/>
    </source>
</evidence>
<comment type="function">
    <text evidence="7 8">Key enzyme in folate metabolism. Catalyzes an essential reaction for de novo glycine and purine synthesis, and for DNA precursor synthesis.</text>
</comment>
<dbReference type="PRINTS" id="PR00070">
    <property type="entry name" value="DHFR"/>
</dbReference>
<dbReference type="GO" id="GO:0046655">
    <property type="term" value="P:folic acid metabolic process"/>
    <property type="evidence" value="ECO:0007669"/>
    <property type="project" value="TreeGrafter"/>
</dbReference>
<feature type="domain" description="DHFR" evidence="10">
    <location>
        <begin position="6"/>
        <end position="171"/>
    </location>
</feature>
<dbReference type="GO" id="GO:0046654">
    <property type="term" value="P:tetrahydrofolate biosynthetic process"/>
    <property type="evidence" value="ECO:0007669"/>
    <property type="project" value="UniProtKB-UniPathway"/>
</dbReference>
<dbReference type="GO" id="GO:0004146">
    <property type="term" value="F:dihydrofolate reductase activity"/>
    <property type="evidence" value="ECO:0007669"/>
    <property type="project" value="UniProtKB-EC"/>
</dbReference>
<dbReference type="STRING" id="260084.SAMN02927928_1532"/>
<dbReference type="Pfam" id="PF00186">
    <property type="entry name" value="DHFR_1"/>
    <property type="match status" value="1"/>
</dbReference>
<organism evidence="11 12">
    <name type="scientific">Asticcacaulis taihuensis</name>
    <dbReference type="NCBI Taxonomy" id="260084"/>
    <lineage>
        <taxon>Bacteria</taxon>
        <taxon>Pseudomonadati</taxon>
        <taxon>Pseudomonadota</taxon>
        <taxon>Alphaproteobacteria</taxon>
        <taxon>Caulobacterales</taxon>
        <taxon>Caulobacteraceae</taxon>
        <taxon>Asticcacaulis</taxon>
    </lineage>
</organism>
<evidence type="ECO:0000256" key="9">
    <source>
        <dbReference type="RuleBase" id="RU004474"/>
    </source>
</evidence>
<dbReference type="FunFam" id="3.40.430.10:FF:000001">
    <property type="entry name" value="Dihydrofolate reductase"/>
    <property type="match status" value="1"/>
</dbReference>
<protein>
    <recommendedName>
        <fullName evidence="3 8">Dihydrofolate reductase</fullName>
        <ecNumber evidence="3 8">1.5.1.3</ecNumber>
    </recommendedName>
</protein>
<accession>A0A1G4QW41</accession>
<evidence type="ECO:0000259" key="10">
    <source>
        <dbReference type="PROSITE" id="PS51330"/>
    </source>
</evidence>
<dbReference type="EC" id="1.5.1.3" evidence="3 8"/>
<dbReference type="Proteomes" id="UP000199150">
    <property type="component" value="Unassembled WGS sequence"/>
</dbReference>
<dbReference type="PROSITE" id="PS00075">
    <property type="entry name" value="DHFR_1"/>
    <property type="match status" value="1"/>
</dbReference>
<proteinExistence type="inferred from homology"/>
<dbReference type="PANTHER" id="PTHR48069">
    <property type="entry name" value="DIHYDROFOLATE REDUCTASE"/>
    <property type="match status" value="1"/>
</dbReference>
<evidence type="ECO:0000256" key="7">
    <source>
        <dbReference type="ARBA" id="ARBA00025067"/>
    </source>
</evidence>
<comment type="catalytic activity">
    <reaction evidence="8">
        <text>(6S)-5,6,7,8-tetrahydrofolate + NADP(+) = 7,8-dihydrofolate + NADPH + H(+)</text>
        <dbReference type="Rhea" id="RHEA:15009"/>
        <dbReference type="ChEBI" id="CHEBI:15378"/>
        <dbReference type="ChEBI" id="CHEBI:57451"/>
        <dbReference type="ChEBI" id="CHEBI:57453"/>
        <dbReference type="ChEBI" id="CHEBI:57783"/>
        <dbReference type="ChEBI" id="CHEBI:58349"/>
        <dbReference type="EC" id="1.5.1.3"/>
    </reaction>
</comment>
<evidence type="ECO:0000256" key="5">
    <source>
        <dbReference type="ARBA" id="ARBA00022857"/>
    </source>
</evidence>
<evidence type="ECO:0000256" key="3">
    <source>
        <dbReference type="ARBA" id="ARBA00012856"/>
    </source>
</evidence>
<dbReference type="PROSITE" id="PS51330">
    <property type="entry name" value="DHFR_2"/>
    <property type="match status" value="1"/>
</dbReference>
<dbReference type="AlphaFoldDB" id="A0A1G4QW41"/>
<dbReference type="Gene3D" id="3.40.430.10">
    <property type="entry name" value="Dihydrofolate Reductase, subunit A"/>
    <property type="match status" value="1"/>
</dbReference>